<dbReference type="OrthoDB" id="2011769at2759"/>
<comment type="caution">
    <text evidence="7">The sequence shown here is derived from an EMBL/GenBank/DDBJ whole genome shotgun (WGS) entry which is preliminary data.</text>
</comment>
<dbReference type="GO" id="GO:0046872">
    <property type="term" value="F:metal ion binding"/>
    <property type="evidence" value="ECO:0007669"/>
    <property type="project" value="UniProtKB-KW"/>
</dbReference>
<proteinExistence type="inferred from homology"/>
<keyword evidence="8" id="KW-1185">Reference proteome</keyword>
<dbReference type="Gene3D" id="3.40.50.300">
    <property type="entry name" value="P-loop containing nucleotide triphosphate hydrolases"/>
    <property type="match status" value="1"/>
</dbReference>
<reference evidence="7" key="1">
    <citation type="submission" date="2019-11" db="EMBL/GenBank/DDBJ databases">
        <title>Leishmania tarentolae CDS.</title>
        <authorList>
            <person name="Goto Y."/>
            <person name="Yamagishi J."/>
        </authorList>
    </citation>
    <scope>NUCLEOTIDE SEQUENCE [LARGE SCALE GENOMIC DNA]</scope>
    <source>
        <strain evidence="7">Parrot Tar II</strain>
    </source>
</reference>
<dbReference type="InterPro" id="IPR006689">
    <property type="entry name" value="Small_GTPase_ARF/SAR"/>
</dbReference>
<evidence type="ECO:0000256" key="1">
    <source>
        <dbReference type="ARBA" id="ARBA00010290"/>
    </source>
</evidence>
<evidence type="ECO:0000256" key="4">
    <source>
        <dbReference type="PIRSR" id="PIRSR606689-1"/>
    </source>
</evidence>
<feature type="binding site" evidence="4">
    <location>
        <begin position="239"/>
        <end position="242"/>
    </location>
    <ligand>
        <name>GTP</name>
        <dbReference type="ChEBI" id="CHEBI:37565"/>
    </ligand>
</feature>
<dbReference type="PRINTS" id="PR00449">
    <property type="entry name" value="RASTRNSFRMNG"/>
</dbReference>
<dbReference type="GO" id="GO:0005525">
    <property type="term" value="F:GTP binding"/>
    <property type="evidence" value="ECO:0007669"/>
    <property type="project" value="UniProtKB-KW"/>
</dbReference>
<dbReference type="NCBIfam" id="TIGR00231">
    <property type="entry name" value="small_GTP"/>
    <property type="match status" value="1"/>
</dbReference>
<name>A0A640K8L3_LEITA</name>
<feature type="binding site" evidence="4">
    <location>
        <position position="182"/>
    </location>
    <ligand>
        <name>GTP</name>
        <dbReference type="ChEBI" id="CHEBI:37565"/>
    </ligand>
</feature>
<keyword evidence="5" id="KW-0479">Metal-binding</keyword>
<evidence type="ECO:0000313" key="8">
    <source>
        <dbReference type="Proteomes" id="UP000419144"/>
    </source>
</evidence>
<dbReference type="SMART" id="SM00178">
    <property type="entry name" value="SAR"/>
    <property type="match status" value="1"/>
</dbReference>
<keyword evidence="2 4" id="KW-0547">Nucleotide-binding</keyword>
<keyword evidence="6" id="KW-0472">Membrane</keyword>
<dbReference type="SUPFAM" id="SSF52540">
    <property type="entry name" value="P-loop containing nucleoside triphosphate hydrolases"/>
    <property type="match status" value="1"/>
</dbReference>
<organism evidence="7 8">
    <name type="scientific">Leishmania tarentolae</name>
    <name type="common">Sauroleishmania tarentolae</name>
    <dbReference type="NCBI Taxonomy" id="5689"/>
    <lineage>
        <taxon>Eukaryota</taxon>
        <taxon>Discoba</taxon>
        <taxon>Euglenozoa</taxon>
        <taxon>Kinetoplastea</taxon>
        <taxon>Metakinetoplastina</taxon>
        <taxon>Trypanosomatida</taxon>
        <taxon>Trypanosomatidae</taxon>
        <taxon>Leishmaniinae</taxon>
        <taxon>Leishmania</taxon>
        <taxon>lizard Leishmania</taxon>
    </lineage>
</organism>
<evidence type="ECO:0000256" key="3">
    <source>
        <dbReference type="ARBA" id="ARBA00023134"/>
    </source>
</evidence>
<accession>A0A640K8L3</accession>
<feature type="binding site" evidence="5">
    <location>
        <position position="137"/>
    </location>
    <ligand>
        <name>Mg(2+)</name>
        <dbReference type="ChEBI" id="CHEBI:18420"/>
    </ligand>
</feature>
<dbReference type="Pfam" id="PF00025">
    <property type="entry name" value="Arf"/>
    <property type="match status" value="1"/>
</dbReference>
<dbReference type="InterPro" id="IPR024156">
    <property type="entry name" value="Small_GTPase_ARF"/>
</dbReference>
<dbReference type="PANTHER" id="PTHR11711">
    <property type="entry name" value="ADP RIBOSYLATION FACTOR-RELATED"/>
    <property type="match status" value="1"/>
</dbReference>
<dbReference type="FunFam" id="3.40.50.300:FF:001166">
    <property type="entry name" value="ADP-ribosylation factor D"/>
    <property type="match status" value="1"/>
</dbReference>
<feature type="binding site" evidence="5">
    <location>
        <position position="154"/>
    </location>
    <ligand>
        <name>Mg(2+)</name>
        <dbReference type="ChEBI" id="CHEBI:18420"/>
    </ligand>
</feature>
<evidence type="ECO:0000256" key="2">
    <source>
        <dbReference type="ARBA" id="ARBA00022741"/>
    </source>
</evidence>
<dbReference type="SMART" id="SM00177">
    <property type="entry name" value="ARF"/>
    <property type="match status" value="1"/>
</dbReference>
<keyword evidence="5" id="KW-0460">Magnesium</keyword>
<keyword evidence="6" id="KW-0812">Transmembrane</keyword>
<dbReference type="Proteomes" id="UP000419144">
    <property type="component" value="Unassembled WGS sequence"/>
</dbReference>
<dbReference type="InterPro" id="IPR027417">
    <property type="entry name" value="P-loop_NTPase"/>
</dbReference>
<gene>
    <name evidence="7" type="ORF">LtaPh_0403200</name>
</gene>
<keyword evidence="6" id="KW-1133">Transmembrane helix</keyword>
<dbReference type="AlphaFoldDB" id="A0A640K8L3"/>
<dbReference type="GO" id="GO:0003924">
    <property type="term" value="F:GTPase activity"/>
    <property type="evidence" value="ECO:0007669"/>
    <property type="project" value="InterPro"/>
</dbReference>
<sequence>MSATKRCSGRWLSNASHRHISTYTRARAILSPRLSPPPLPSPPPLVLLDIQSHCANCIHTYIYIYIYICICIVFFLLPVAAAAAAATAVTAAAVGCLVNRKKKGGRMGQLFTSLWSLFKGNKSYKLLILGLSNAGKTSILYYLQLGHSIATQPTLGGNTETLILTHPQTSSTITFTCWDLGGQEQLRESWKLYYDHTDAILFVVDAADAEKFPTAKAVLHQLLHNEPSLQHSTLLVLANKQDIESAAAPAELIEYLELGKLKDRTWTLMGCSTSTGESLREAMNWIAENV</sequence>
<dbReference type="InterPro" id="IPR005225">
    <property type="entry name" value="Small_GTP-bd"/>
</dbReference>
<evidence type="ECO:0000256" key="5">
    <source>
        <dbReference type="PIRSR" id="PIRSR606689-2"/>
    </source>
</evidence>
<feature type="binding site" evidence="4">
    <location>
        <begin position="130"/>
        <end position="137"/>
    </location>
    <ligand>
        <name>GTP</name>
        <dbReference type="ChEBI" id="CHEBI:37565"/>
    </ligand>
</feature>
<evidence type="ECO:0000313" key="7">
    <source>
        <dbReference type="EMBL" id="GET85638.1"/>
    </source>
</evidence>
<dbReference type="PROSITE" id="PS51417">
    <property type="entry name" value="ARF"/>
    <property type="match status" value="1"/>
</dbReference>
<feature type="transmembrane region" description="Helical" evidence="6">
    <location>
        <begin position="64"/>
        <end position="97"/>
    </location>
</feature>
<dbReference type="EMBL" id="BLBS01000004">
    <property type="protein sequence ID" value="GET85638.1"/>
    <property type="molecule type" value="Genomic_DNA"/>
</dbReference>
<evidence type="ECO:0000256" key="6">
    <source>
        <dbReference type="SAM" id="Phobius"/>
    </source>
</evidence>
<keyword evidence="3 4" id="KW-0342">GTP-binding</keyword>
<dbReference type="VEuPathDB" id="TriTrypDB:LtaPh_0403200"/>
<comment type="similarity">
    <text evidence="1">Belongs to the small GTPase superfamily. Arf family.</text>
</comment>
<protein>
    <submittedName>
        <fullName evidence="7">ADP-ribosylation factor, putative</fullName>
    </submittedName>
</protein>